<sequence length="126" mass="13569">MQHSDDDRLVTVAIGYGFAETATTAAYLEAHGVPVTTLPYHLASISWDMVVALKGMEIRVPARLAGAACVLLAEIARPNVPDGSTTGWAQWGRRIALVLIFLITYVPPPPRGVFYLSRAEVVGSHP</sequence>
<dbReference type="EMBL" id="WIXI01000045">
    <property type="protein sequence ID" value="MQY47522.1"/>
    <property type="molecule type" value="Genomic_DNA"/>
</dbReference>
<protein>
    <submittedName>
        <fullName evidence="1">Uncharacterized protein</fullName>
    </submittedName>
</protein>
<proteinExistence type="predicted"/>
<comment type="caution">
    <text evidence="1">The sequence shown here is derived from an EMBL/GenBank/DDBJ whole genome shotgun (WGS) entry which is preliminary data.</text>
</comment>
<evidence type="ECO:0000313" key="2">
    <source>
        <dbReference type="Proteomes" id="UP000435138"/>
    </source>
</evidence>
<keyword evidence="2" id="KW-1185">Reference proteome</keyword>
<organism evidence="1 2">
    <name type="scientific">Endobacterium cereale</name>
    <dbReference type="NCBI Taxonomy" id="2663029"/>
    <lineage>
        <taxon>Bacteria</taxon>
        <taxon>Pseudomonadati</taxon>
        <taxon>Pseudomonadota</taxon>
        <taxon>Alphaproteobacteria</taxon>
        <taxon>Hyphomicrobiales</taxon>
        <taxon>Rhizobiaceae</taxon>
        <taxon>Endobacterium</taxon>
    </lineage>
</organism>
<reference evidence="1 2" key="1">
    <citation type="submission" date="2019-11" db="EMBL/GenBank/DDBJ databases">
        <title>Genome analysis of Rhizobacterium cereale a novel genus and species isolated from maize roots in North Spain.</title>
        <authorList>
            <person name="Menendez E."/>
            <person name="Flores-Felix J.D."/>
            <person name="Ramirez-Bahena M.-H."/>
            <person name="Igual J.M."/>
            <person name="Garcia-Fraile P."/>
            <person name="Peix A."/>
            <person name="Velazquez E."/>
        </authorList>
    </citation>
    <scope>NUCLEOTIDE SEQUENCE [LARGE SCALE GENOMIC DNA]</scope>
    <source>
        <strain evidence="1 2">RZME27</strain>
    </source>
</reference>
<dbReference type="RefSeq" id="WP_153355001.1">
    <property type="nucleotide sequence ID" value="NZ_JAYKOO010000007.1"/>
</dbReference>
<evidence type="ECO:0000313" key="1">
    <source>
        <dbReference type="EMBL" id="MQY47522.1"/>
    </source>
</evidence>
<dbReference type="Proteomes" id="UP000435138">
    <property type="component" value="Unassembled WGS sequence"/>
</dbReference>
<dbReference type="AlphaFoldDB" id="A0A6A8A8D5"/>
<gene>
    <name evidence="1" type="ORF">GAO09_15920</name>
</gene>
<accession>A0A6A8A8D5</accession>
<name>A0A6A8A8D5_9HYPH</name>